<reference evidence="2" key="1">
    <citation type="submission" date="2017-09" db="EMBL/GenBank/DDBJ databases">
        <title>FDA dAtabase for Regulatory Grade micrObial Sequences (FDA-ARGOS): Supporting development and validation of Infectious Disease Dx tests.</title>
        <authorList>
            <person name="Minogue T."/>
            <person name="Wolcott M."/>
            <person name="Wasieloski L."/>
            <person name="Aguilar W."/>
            <person name="Moore D."/>
            <person name="Tallon L."/>
            <person name="Sadzewicz L."/>
            <person name="Ott S."/>
            <person name="Zhao X."/>
            <person name="Nagaraj S."/>
            <person name="Vavikolanu K."/>
            <person name="Aluvathingal J."/>
            <person name="Nadendla S."/>
            <person name="Sichtig H."/>
        </authorList>
    </citation>
    <scope>NUCLEOTIDE SEQUENCE [LARGE SCALE GENOMIC DNA]</scope>
    <source>
        <strain evidence="2">FDAARGOS_394</strain>
    </source>
</reference>
<dbReference type="OrthoDB" id="2082773at2"/>
<gene>
    <name evidence="1" type="ORF">CRM82_12820</name>
</gene>
<dbReference type="AlphaFoldDB" id="A0A2A7UVW0"/>
<comment type="caution">
    <text evidence="1">The sequence shown here is derived from an EMBL/GenBank/DDBJ whole genome shotgun (WGS) entry which is preliminary data.</text>
</comment>
<proteinExistence type="predicted"/>
<organism evidence="1 2">
    <name type="scientific">Comamonas terrigena</name>
    <dbReference type="NCBI Taxonomy" id="32013"/>
    <lineage>
        <taxon>Bacteria</taxon>
        <taxon>Pseudomonadati</taxon>
        <taxon>Pseudomonadota</taxon>
        <taxon>Betaproteobacteria</taxon>
        <taxon>Burkholderiales</taxon>
        <taxon>Comamonadaceae</taxon>
        <taxon>Comamonas</taxon>
    </lineage>
</organism>
<name>A0A2A7UVW0_COMTR</name>
<dbReference type="EMBL" id="PDEA01000001">
    <property type="protein sequence ID" value="PEH89364.1"/>
    <property type="molecule type" value="Genomic_DNA"/>
</dbReference>
<evidence type="ECO:0000313" key="2">
    <source>
        <dbReference type="Proteomes" id="UP000220246"/>
    </source>
</evidence>
<dbReference type="Proteomes" id="UP000220246">
    <property type="component" value="Unassembled WGS sequence"/>
</dbReference>
<evidence type="ECO:0000313" key="1">
    <source>
        <dbReference type="EMBL" id="PEH89364.1"/>
    </source>
</evidence>
<dbReference type="STRING" id="1219032.GCA_001515545_01127"/>
<keyword evidence="2" id="KW-1185">Reference proteome</keyword>
<sequence>MARSLLGLRPAASQTPLELSTTTPLQTPLNGAALQARLRQKRSSAYVQAVTQLDAGGHVHSPAATQALIDAIRNELPDVSIDALPFGIVSRCYLGAPYEVHTLDCSGSIIQHYKTHESLPATLERARSLAQHPAYAFIEVYGSRLIAVSSSGQTALIDL</sequence>
<protein>
    <submittedName>
        <fullName evidence="1">Uncharacterized protein</fullName>
    </submittedName>
</protein>
<accession>A0A2A7UVW0</accession>
<dbReference type="GeneID" id="80801496"/>
<dbReference type="RefSeq" id="WP_066534294.1">
    <property type="nucleotide sequence ID" value="NZ_DALZQJ010000001.1"/>
</dbReference>